<accession>A0A243RS17</accession>
<evidence type="ECO:0000256" key="1">
    <source>
        <dbReference type="SAM" id="SignalP"/>
    </source>
</evidence>
<reference evidence="2 3" key="1">
    <citation type="submission" date="2017-05" db="EMBL/GenBank/DDBJ databases">
        <title>Biotechnological potential of actinobacteria isolated from South African environments.</title>
        <authorList>
            <person name="Le Roes-Hill M."/>
            <person name="Prins A."/>
            <person name="Durrell K.A."/>
        </authorList>
    </citation>
    <scope>NUCLEOTIDE SEQUENCE [LARGE SCALE GENOMIC DNA]</scope>
    <source>
        <strain evidence="2">M26</strain>
    </source>
</reference>
<feature type="chain" id="PRO_5012647805" description="Coenzyme Q-binding protein COQ10 START domain-containing protein" evidence="1">
    <location>
        <begin position="29"/>
        <end position="215"/>
    </location>
</feature>
<sequence>MKKLLRLLATPLFAAALVLTAFSGPASADVPESDAELAVEWQTAWDTHRFYDSAPPPLPGSGRSRDKARISIEIDAPVEHVFAAYSDINHHIGMHSFLKRVVTHGDRSQAGTRTIDFTAIEEIPYEGAIVTSKTHAQQRIDLAGLRYETDTWSLPGVVTHQKILFKELDNGKTEVTERLTFDADTSLIDFVVTNGVASHQQTQAALKQAIESGEL</sequence>
<gene>
    <name evidence="2" type="ORF">CA984_09755</name>
</gene>
<protein>
    <recommendedName>
        <fullName evidence="4">Coenzyme Q-binding protein COQ10 START domain-containing protein</fullName>
    </recommendedName>
</protein>
<evidence type="ECO:0000313" key="2">
    <source>
        <dbReference type="EMBL" id="OUC97796.1"/>
    </source>
</evidence>
<dbReference type="AlphaFoldDB" id="A0A243RS17"/>
<dbReference type="Gene3D" id="3.30.530.20">
    <property type="match status" value="1"/>
</dbReference>
<dbReference type="SUPFAM" id="SSF55961">
    <property type="entry name" value="Bet v1-like"/>
    <property type="match status" value="1"/>
</dbReference>
<proteinExistence type="predicted"/>
<organism evidence="2 3">
    <name type="scientific">Streptosporangium minutum</name>
    <dbReference type="NCBI Taxonomy" id="569862"/>
    <lineage>
        <taxon>Bacteria</taxon>
        <taxon>Bacillati</taxon>
        <taxon>Actinomycetota</taxon>
        <taxon>Actinomycetes</taxon>
        <taxon>Streptosporangiales</taxon>
        <taxon>Streptosporangiaceae</taxon>
        <taxon>Streptosporangium</taxon>
    </lineage>
</organism>
<dbReference type="RefSeq" id="WP_086570444.1">
    <property type="nucleotide sequence ID" value="NZ_NGFP01000031.1"/>
</dbReference>
<keyword evidence="3" id="KW-1185">Reference proteome</keyword>
<dbReference type="InterPro" id="IPR023393">
    <property type="entry name" value="START-like_dom_sf"/>
</dbReference>
<name>A0A243RS17_9ACTN</name>
<evidence type="ECO:0008006" key="4">
    <source>
        <dbReference type="Google" id="ProtNLM"/>
    </source>
</evidence>
<dbReference type="EMBL" id="NGFP01000031">
    <property type="protein sequence ID" value="OUC97796.1"/>
    <property type="molecule type" value="Genomic_DNA"/>
</dbReference>
<comment type="caution">
    <text evidence="2">The sequence shown here is derived from an EMBL/GenBank/DDBJ whole genome shotgun (WGS) entry which is preliminary data.</text>
</comment>
<dbReference type="CDD" id="cd07812">
    <property type="entry name" value="SRPBCC"/>
    <property type="match status" value="1"/>
</dbReference>
<feature type="signal peptide" evidence="1">
    <location>
        <begin position="1"/>
        <end position="28"/>
    </location>
</feature>
<keyword evidence="1" id="KW-0732">Signal</keyword>
<dbReference type="Proteomes" id="UP000194761">
    <property type="component" value="Unassembled WGS sequence"/>
</dbReference>
<evidence type="ECO:0000313" key="3">
    <source>
        <dbReference type="Proteomes" id="UP000194761"/>
    </source>
</evidence>